<gene>
    <name evidence="1" type="ORF">Plec18167_004983</name>
</gene>
<dbReference type="EMBL" id="JAVDPF010000014">
    <property type="protein sequence ID" value="KAL1877294.1"/>
    <property type="molecule type" value="Genomic_DNA"/>
</dbReference>
<keyword evidence="2" id="KW-1185">Reference proteome</keyword>
<dbReference type="InterPro" id="IPR036812">
    <property type="entry name" value="NAD(P)_OxRdtase_dom_sf"/>
</dbReference>
<sequence length="110" mass="11939">MALTTNGLKVIFGGAALATDYEVTSEKAEEILEALKQEGISHIDTSQVYTWPTVLERLTTTRESLKLVAARVLSADSFFDKLLSYNCTGSDSAILEQPEQDIVVVSVVSV</sequence>
<protein>
    <recommendedName>
        <fullName evidence="3">NADP-dependent oxidoreductase domain-containing protein</fullName>
    </recommendedName>
</protein>
<accession>A0ABR3XNW9</accession>
<dbReference type="Proteomes" id="UP001583193">
    <property type="component" value="Unassembled WGS sequence"/>
</dbReference>
<proteinExistence type="predicted"/>
<comment type="caution">
    <text evidence="1">The sequence shown here is derived from an EMBL/GenBank/DDBJ whole genome shotgun (WGS) entry which is preliminary data.</text>
</comment>
<name>A0ABR3XNW9_9EURO</name>
<dbReference type="SUPFAM" id="SSF51430">
    <property type="entry name" value="NAD(P)-linked oxidoreductase"/>
    <property type="match status" value="1"/>
</dbReference>
<organism evidence="1 2">
    <name type="scientific">Paecilomyces lecythidis</name>
    <dbReference type="NCBI Taxonomy" id="3004212"/>
    <lineage>
        <taxon>Eukaryota</taxon>
        <taxon>Fungi</taxon>
        <taxon>Dikarya</taxon>
        <taxon>Ascomycota</taxon>
        <taxon>Pezizomycotina</taxon>
        <taxon>Eurotiomycetes</taxon>
        <taxon>Eurotiomycetidae</taxon>
        <taxon>Eurotiales</taxon>
        <taxon>Thermoascaceae</taxon>
        <taxon>Paecilomyces</taxon>
    </lineage>
</organism>
<evidence type="ECO:0000313" key="1">
    <source>
        <dbReference type="EMBL" id="KAL1877294.1"/>
    </source>
</evidence>
<evidence type="ECO:0008006" key="3">
    <source>
        <dbReference type="Google" id="ProtNLM"/>
    </source>
</evidence>
<reference evidence="1 2" key="1">
    <citation type="journal article" date="2024" name="IMA Fungus">
        <title>IMA Genome - F19 : A genome assembly and annotation guide to empower mycologists, including annotated draft genome sequences of Ceratocystis pirilliformis, Diaporthe australafricana, Fusarium ophioides, Paecilomyces lecythidis, and Sporothrix stenoceras.</title>
        <authorList>
            <person name="Aylward J."/>
            <person name="Wilson A.M."/>
            <person name="Visagie C.M."/>
            <person name="Spraker J."/>
            <person name="Barnes I."/>
            <person name="Buitendag C."/>
            <person name="Ceriani C."/>
            <person name="Del Mar Angel L."/>
            <person name="du Plessis D."/>
            <person name="Fuchs T."/>
            <person name="Gasser K."/>
            <person name="Kramer D."/>
            <person name="Li W."/>
            <person name="Munsamy K."/>
            <person name="Piso A."/>
            <person name="Price J.L."/>
            <person name="Sonnekus B."/>
            <person name="Thomas C."/>
            <person name="van der Nest A."/>
            <person name="van Dijk A."/>
            <person name="van Heerden A."/>
            <person name="van Vuuren N."/>
            <person name="Yilmaz N."/>
            <person name="Duong T.A."/>
            <person name="van der Merwe N.A."/>
            <person name="Wingfield M.J."/>
            <person name="Wingfield B.D."/>
        </authorList>
    </citation>
    <scope>NUCLEOTIDE SEQUENCE [LARGE SCALE GENOMIC DNA]</scope>
    <source>
        <strain evidence="1 2">CMW 18167</strain>
    </source>
</reference>
<evidence type="ECO:0000313" key="2">
    <source>
        <dbReference type="Proteomes" id="UP001583193"/>
    </source>
</evidence>